<accession>A0A0D2EA34</accession>
<keyword evidence="6" id="KW-0560">Oxidoreductase</keyword>
<dbReference type="GO" id="GO:0004499">
    <property type="term" value="F:N,N-dimethylaniline monooxygenase activity"/>
    <property type="evidence" value="ECO:0007669"/>
    <property type="project" value="InterPro"/>
</dbReference>
<feature type="region of interest" description="Disordered" evidence="8">
    <location>
        <begin position="291"/>
        <end position="327"/>
    </location>
</feature>
<comment type="similarity">
    <text evidence="2">Belongs to the FAD-binding monooxygenase family.</text>
</comment>
<keyword evidence="10" id="KW-1185">Reference proteome</keyword>
<dbReference type="GeneID" id="27705349"/>
<keyword evidence="3" id="KW-0285">Flavoprotein</keyword>
<dbReference type="Gene3D" id="3.50.50.60">
    <property type="entry name" value="FAD/NAD(P)-binding domain"/>
    <property type="match status" value="1"/>
</dbReference>
<keyword evidence="7" id="KW-0503">Monooxygenase</keyword>
<feature type="compositionally biased region" description="Polar residues" evidence="8">
    <location>
        <begin position="307"/>
        <end position="327"/>
    </location>
</feature>
<name>A0A0D2EA34_CLAB1</name>
<keyword evidence="4" id="KW-0274">FAD</keyword>
<evidence type="ECO:0000256" key="6">
    <source>
        <dbReference type="ARBA" id="ARBA00023002"/>
    </source>
</evidence>
<protein>
    <recommendedName>
        <fullName evidence="11">FAD/NAD(P)-binding domain-containing protein</fullName>
    </recommendedName>
</protein>
<dbReference type="GO" id="GO:0050660">
    <property type="term" value="F:flavin adenine dinucleotide binding"/>
    <property type="evidence" value="ECO:0007669"/>
    <property type="project" value="InterPro"/>
</dbReference>
<evidence type="ECO:0000256" key="1">
    <source>
        <dbReference type="ARBA" id="ARBA00001974"/>
    </source>
</evidence>
<dbReference type="Proteomes" id="UP000053789">
    <property type="component" value="Unassembled WGS sequence"/>
</dbReference>
<dbReference type="GO" id="GO:0050661">
    <property type="term" value="F:NADP binding"/>
    <property type="evidence" value="ECO:0007669"/>
    <property type="project" value="InterPro"/>
</dbReference>
<comment type="cofactor">
    <cofactor evidence="1">
        <name>FAD</name>
        <dbReference type="ChEBI" id="CHEBI:57692"/>
    </cofactor>
</comment>
<evidence type="ECO:0000256" key="3">
    <source>
        <dbReference type="ARBA" id="ARBA00022630"/>
    </source>
</evidence>
<evidence type="ECO:0000256" key="2">
    <source>
        <dbReference type="ARBA" id="ARBA00010139"/>
    </source>
</evidence>
<dbReference type="PANTHER" id="PTHR43098">
    <property type="entry name" value="L-ORNITHINE N(5)-MONOOXYGENASE-RELATED"/>
    <property type="match status" value="1"/>
</dbReference>
<dbReference type="OrthoDB" id="66881at2759"/>
<dbReference type="PANTHER" id="PTHR43098:SF3">
    <property type="entry name" value="L-ORNITHINE N(5)-MONOOXYGENASE-RELATED"/>
    <property type="match status" value="1"/>
</dbReference>
<organism evidence="9 10">
    <name type="scientific">Cladophialophora bantiana (strain ATCC 10958 / CBS 173.52 / CDC B-1940 / NIH 8579)</name>
    <name type="common">Xylohypha bantiana</name>
    <dbReference type="NCBI Taxonomy" id="1442370"/>
    <lineage>
        <taxon>Eukaryota</taxon>
        <taxon>Fungi</taxon>
        <taxon>Dikarya</taxon>
        <taxon>Ascomycota</taxon>
        <taxon>Pezizomycotina</taxon>
        <taxon>Eurotiomycetes</taxon>
        <taxon>Chaetothyriomycetidae</taxon>
        <taxon>Chaetothyriales</taxon>
        <taxon>Herpotrichiellaceae</taxon>
        <taxon>Cladophialophora</taxon>
    </lineage>
</organism>
<sequence length="327" mass="37304">MTPFGVLSELRIPVELFNTFVSSPHIPAVSIILLAPRDDEWYYCIEHWSSTRDCRRSALIVGAGFGGVYQLRRLRQEGHKVKLVDLASDYGGVWYWNRYPGARVDSAIPLYEFSDPEIWREWSWSQRFPGSEELRNYFQFVAEKWDLRRDTYFDTRVTAAEWNDSNSRWLVTTADGKRFKVKQFLLNTGFAAKRHIPDWKGIEKFQGTWVHPSYWPKEEPDLQGKKVAVIGTGSTGVQLAQEISKVAGQFVLFQRTPNLALPMKQIEYVGDEQVFPRDKYSKFFGGGLRSSGVSHSSSSTEPHLTILPSNDKASTNNFGKKATSTSG</sequence>
<dbReference type="Pfam" id="PF00743">
    <property type="entry name" value="FMO-like"/>
    <property type="match status" value="1"/>
</dbReference>
<dbReference type="SUPFAM" id="SSF51905">
    <property type="entry name" value="FAD/NAD(P)-binding domain"/>
    <property type="match status" value="1"/>
</dbReference>
<evidence type="ECO:0000256" key="7">
    <source>
        <dbReference type="ARBA" id="ARBA00023033"/>
    </source>
</evidence>
<dbReference type="InterPro" id="IPR020946">
    <property type="entry name" value="Flavin_mOase-like"/>
</dbReference>
<dbReference type="InterPro" id="IPR036188">
    <property type="entry name" value="FAD/NAD-bd_sf"/>
</dbReference>
<dbReference type="VEuPathDB" id="FungiDB:Z519_12421"/>
<dbReference type="InterPro" id="IPR050775">
    <property type="entry name" value="FAD-binding_Monooxygenases"/>
</dbReference>
<evidence type="ECO:0000256" key="8">
    <source>
        <dbReference type="SAM" id="MobiDB-lite"/>
    </source>
</evidence>
<reference evidence="9" key="1">
    <citation type="submission" date="2015-01" db="EMBL/GenBank/DDBJ databases">
        <title>The Genome Sequence of Cladophialophora bantiana CBS 173.52.</title>
        <authorList>
            <consortium name="The Broad Institute Genomics Platform"/>
            <person name="Cuomo C."/>
            <person name="de Hoog S."/>
            <person name="Gorbushina A."/>
            <person name="Stielow B."/>
            <person name="Teixiera M."/>
            <person name="Abouelleil A."/>
            <person name="Chapman S.B."/>
            <person name="Priest M."/>
            <person name="Young S.K."/>
            <person name="Wortman J."/>
            <person name="Nusbaum C."/>
            <person name="Birren B."/>
        </authorList>
    </citation>
    <scope>NUCLEOTIDE SEQUENCE [LARGE SCALE GENOMIC DNA]</scope>
    <source>
        <strain evidence="9">CBS 173.52</strain>
    </source>
</reference>
<dbReference type="RefSeq" id="XP_016613625.1">
    <property type="nucleotide sequence ID" value="XM_016770127.1"/>
</dbReference>
<proteinExistence type="inferred from homology"/>
<dbReference type="HOGENOM" id="CLU_849924_0_0_1"/>
<evidence type="ECO:0000256" key="4">
    <source>
        <dbReference type="ARBA" id="ARBA00022827"/>
    </source>
</evidence>
<dbReference type="AlphaFoldDB" id="A0A0D2EA34"/>
<evidence type="ECO:0000313" key="9">
    <source>
        <dbReference type="EMBL" id="KIW86956.1"/>
    </source>
</evidence>
<dbReference type="EMBL" id="KN847008">
    <property type="protein sequence ID" value="KIW86956.1"/>
    <property type="molecule type" value="Genomic_DNA"/>
</dbReference>
<gene>
    <name evidence="9" type="ORF">Z519_12421</name>
</gene>
<evidence type="ECO:0000256" key="5">
    <source>
        <dbReference type="ARBA" id="ARBA00022857"/>
    </source>
</evidence>
<keyword evidence="5" id="KW-0521">NADP</keyword>
<evidence type="ECO:0000313" key="10">
    <source>
        <dbReference type="Proteomes" id="UP000053789"/>
    </source>
</evidence>
<evidence type="ECO:0008006" key="11">
    <source>
        <dbReference type="Google" id="ProtNLM"/>
    </source>
</evidence>